<dbReference type="RefSeq" id="WP_075031032.1">
    <property type="nucleotide sequence ID" value="NZ_FONR01000015.1"/>
</dbReference>
<dbReference type="OrthoDB" id="618894at2"/>
<sequence>MKHRGRHRRRRRGQALRATLAGTALALTAAATLISTSQATGSNSPGALTPLTSAAETSRLQLHENLVAGDTLSTLSRNMGGNVGVSGVLAGADHTMRDEADCSGTERAALPLEPVATRAYCWASDDARTPQWAPASVTTSGDADQDGQWGDRRVILAGWNHDDRAAGTSATDRGLARVAFIDASDPAALRYRWVLLVAPRDGGKDFGAVRSRMSGMVWYQGKLIVTAQNGAGQDDSLLVFDLHHLLKAGVDSGAIGKVRGGYSAHGYQYVLPAVGSYSPAGGTCGSGEARANPCFGSLSLDRTSTPDSLVAAEAAPADGTERTRIWRYSYSTVAGRAGLLGSDSLGRVDAREAYTTKAAGLSGVLSYTPAGARRADWYVGHTPASGGRHGTLWRQSGHTAEAVQCTGDQSYACWGQHTASLSYWQETGELWTLTGADPDTTPERVLYAVPLTAVNKSLG</sequence>
<dbReference type="EMBL" id="FONR01000015">
    <property type="protein sequence ID" value="SFG06145.1"/>
    <property type="molecule type" value="Genomic_DNA"/>
</dbReference>
<accession>A0A1I2NQ72</accession>
<evidence type="ECO:0000256" key="1">
    <source>
        <dbReference type="SAM" id="SignalP"/>
    </source>
</evidence>
<reference evidence="2 3" key="1">
    <citation type="submission" date="2016-10" db="EMBL/GenBank/DDBJ databases">
        <authorList>
            <person name="de Groot N.N."/>
        </authorList>
    </citation>
    <scope>NUCLEOTIDE SEQUENCE [LARGE SCALE GENOMIC DNA]</scope>
    <source>
        <strain evidence="2 3">OK461</strain>
    </source>
</reference>
<evidence type="ECO:0000313" key="2">
    <source>
        <dbReference type="EMBL" id="SFG06145.1"/>
    </source>
</evidence>
<protein>
    <recommendedName>
        <fullName evidence="4">Secreted protein</fullName>
    </recommendedName>
</protein>
<evidence type="ECO:0008006" key="4">
    <source>
        <dbReference type="Google" id="ProtNLM"/>
    </source>
</evidence>
<feature type="chain" id="PRO_5010235071" description="Secreted protein" evidence="1">
    <location>
        <begin position="40"/>
        <end position="459"/>
    </location>
</feature>
<feature type="signal peptide" evidence="1">
    <location>
        <begin position="1"/>
        <end position="39"/>
    </location>
</feature>
<dbReference type="Proteomes" id="UP000181942">
    <property type="component" value="Unassembled WGS sequence"/>
</dbReference>
<evidence type="ECO:0000313" key="3">
    <source>
        <dbReference type="Proteomes" id="UP000181942"/>
    </source>
</evidence>
<keyword evidence="1" id="KW-0732">Signal</keyword>
<name>A0A1I2NQ72_9ACTN</name>
<gene>
    <name evidence="2" type="ORF">SAMN02787118_115113</name>
</gene>
<proteinExistence type="predicted"/>
<organism evidence="2 3">
    <name type="scientific">Streptomyces mirabilis</name>
    <dbReference type="NCBI Taxonomy" id="68239"/>
    <lineage>
        <taxon>Bacteria</taxon>
        <taxon>Bacillati</taxon>
        <taxon>Actinomycetota</taxon>
        <taxon>Actinomycetes</taxon>
        <taxon>Kitasatosporales</taxon>
        <taxon>Streptomycetaceae</taxon>
        <taxon>Streptomyces</taxon>
    </lineage>
</organism>
<dbReference type="AlphaFoldDB" id="A0A1I2NQ72"/>